<dbReference type="InterPro" id="IPR028345">
    <property type="entry name" value="Antibiotic_NAT-like"/>
</dbReference>
<name>A0A364NY82_9PROT</name>
<evidence type="ECO:0000256" key="1">
    <source>
        <dbReference type="ARBA" id="ARBA00006383"/>
    </source>
</evidence>
<keyword evidence="5" id="KW-0046">Antibiotic resistance</keyword>
<reference evidence="6 7" key="1">
    <citation type="submission" date="2017-11" db="EMBL/GenBank/DDBJ databases">
        <title>Draft genome sequence of magnetotactic bacterium Magnetospirillum kuznetsovii LBB-42.</title>
        <authorList>
            <person name="Grouzdev D.S."/>
            <person name="Rysina M.S."/>
            <person name="Baslerov R.V."/>
            <person name="Koziaeva V."/>
        </authorList>
    </citation>
    <scope>NUCLEOTIDE SEQUENCE [LARGE SCALE GENOMIC DNA]</scope>
    <source>
        <strain evidence="6 7">LBB-42</strain>
    </source>
</reference>
<comment type="catalytic activity">
    <reaction evidence="5">
        <text>a 2-deoxystreptamine antibiotic + acetyl-CoA = an N(3)-acetyl-2-deoxystreptamine antibiotic + CoA + H(+)</text>
        <dbReference type="Rhea" id="RHEA:12665"/>
        <dbReference type="ChEBI" id="CHEBI:15378"/>
        <dbReference type="ChEBI" id="CHEBI:57287"/>
        <dbReference type="ChEBI" id="CHEBI:57288"/>
        <dbReference type="ChEBI" id="CHEBI:57921"/>
        <dbReference type="ChEBI" id="CHEBI:77452"/>
        <dbReference type="EC" id="2.3.1.81"/>
    </reaction>
</comment>
<comment type="caution">
    <text evidence="6">The sequence shown here is derived from an EMBL/GenBank/DDBJ whole genome shotgun (WGS) entry which is preliminary data.</text>
</comment>
<dbReference type="EMBL" id="PGTO01000007">
    <property type="protein sequence ID" value="RAU21865.1"/>
    <property type="molecule type" value="Genomic_DNA"/>
</dbReference>
<evidence type="ECO:0000313" key="7">
    <source>
        <dbReference type="Proteomes" id="UP000251075"/>
    </source>
</evidence>
<keyword evidence="4 5" id="KW-0012">Acyltransferase</keyword>
<sequence length="308" mass="32613">MAHARQPASAGRLRQRTLPELCREGMLPSMAGRYGIDDLARGLTGLGLSVGGHVLMRASLTRVGAVDGNRAQAVIQATLDVIGETGTLAALAFRPMVPFPSRRPPTPPGPFSSGGLANALAAWPGAMLSEHPCCAWVAVGAGASRIIAGHDSQAACFHPVATLLDMDGTLVNLGNVLDSPGFSTVHHVQHELGLSSRNLLAGHIGLRTEAGIFISRDFPGCSMGFAKLYGAYVTAGILRAGQVGDAYAVAAKASDLVAVERPLIAAAPRLPLCDNPNCMHCRGLVTYNKRDWPAFWTKWVWRRLRRAL</sequence>
<evidence type="ECO:0000256" key="2">
    <source>
        <dbReference type="ARBA" id="ARBA00012882"/>
    </source>
</evidence>
<evidence type="ECO:0000256" key="5">
    <source>
        <dbReference type="RuleBase" id="RU365031"/>
    </source>
</evidence>
<keyword evidence="7" id="KW-1185">Reference proteome</keyword>
<dbReference type="Proteomes" id="UP000251075">
    <property type="component" value="Unassembled WGS sequence"/>
</dbReference>
<accession>A0A364NY82</accession>
<comment type="similarity">
    <text evidence="1 5">Belongs to the antibiotic N-acetyltransferase family.</text>
</comment>
<dbReference type="InterPro" id="IPR003679">
    <property type="entry name" value="Amioglycoside_AcTrfase"/>
</dbReference>
<gene>
    <name evidence="6" type="ORF">CU669_11210</name>
</gene>
<dbReference type="PANTHER" id="PTHR11104">
    <property type="entry name" value="AMINOGLYCOSIDE N3-ACETYLTRANSFERASE"/>
    <property type="match status" value="1"/>
</dbReference>
<evidence type="ECO:0000313" key="6">
    <source>
        <dbReference type="EMBL" id="RAU21865.1"/>
    </source>
</evidence>
<evidence type="ECO:0000256" key="4">
    <source>
        <dbReference type="ARBA" id="ARBA00023315"/>
    </source>
</evidence>
<keyword evidence="3 5" id="KW-0808">Transferase</keyword>
<dbReference type="GO" id="GO:0046353">
    <property type="term" value="F:aminoglycoside 3-N-acetyltransferase activity"/>
    <property type="evidence" value="ECO:0007669"/>
    <property type="project" value="UniProtKB-EC"/>
</dbReference>
<proteinExistence type="inferred from homology"/>
<dbReference type="OrthoDB" id="7330654at2"/>
<dbReference type="Pfam" id="PF02522">
    <property type="entry name" value="Antibiotic_NAT"/>
    <property type="match status" value="1"/>
</dbReference>
<dbReference type="AlphaFoldDB" id="A0A364NY82"/>
<evidence type="ECO:0000256" key="3">
    <source>
        <dbReference type="ARBA" id="ARBA00022679"/>
    </source>
</evidence>
<dbReference type="PANTHER" id="PTHR11104:SF0">
    <property type="entry name" value="SPBETA PROPHAGE-DERIVED AMINOGLYCOSIDE N(3')-ACETYLTRANSFERASE-LIKE PROTEIN YOKD"/>
    <property type="match status" value="1"/>
</dbReference>
<organism evidence="6 7">
    <name type="scientific">Paramagnetospirillum kuznetsovii</name>
    <dbReference type="NCBI Taxonomy" id="2053833"/>
    <lineage>
        <taxon>Bacteria</taxon>
        <taxon>Pseudomonadati</taxon>
        <taxon>Pseudomonadota</taxon>
        <taxon>Alphaproteobacteria</taxon>
        <taxon>Rhodospirillales</taxon>
        <taxon>Magnetospirillaceae</taxon>
        <taxon>Paramagnetospirillum</taxon>
    </lineage>
</organism>
<dbReference type="GO" id="GO:0046677">
    <property type="term" value="P:response to antibiotic"/>
    <property type="evidence" value="ECO:0007669"/>
    <property type="project" value="UniProtKB-KW"/>
</dbReference>
<dbReference type="EC" id="2.3.1.-" evidence="5"/>
<protein>
    <recommendedName>
        <fullName evidence="2 5">Aminoglycoside N(3)-acetyltransferase</fullName>
        <ecNumber evidence="5">2.3.1.-</ecNumber>
    </recommendedName>
</protein>
<dbReference type="SUPFAM" id="SSF110710">
    <property type="entry name" value="TTHA0583/YokD-like"/>
    <property type="match status" value="1"/>
</dbReference>